<keyword evidence="1" id="KW-0732">Signal</keyword>
<dbReference type="PROSITE" id="PS51257">
    <property type="entry name" value="PROKAR_LIPOPROTEIN"/>
    <property type="match status" value="1"/>
</dbReference>
<evidence type="ECO:0000313" key="2">
    <source>
        <dbReference type="EMBL" id="WQD38537.1"/>
    </source>
</evidence>
<gene>
    <name evidence="2" type="ORF">U0035_00055</name>
</gene>
<dbReference type="Gene3D" id="3.20.20.80">
    <property type="entry name" value="Glycosidases"/>
    <property type="match status" value="1"/>
</dbReference>
<feature type="chain" id="PRO_5045702434" evidence="1">
    <location>
        <begin position="29"/>
        <end position="611"/>
    </location>
</feature>
<dbReference type="RefSeq" id="WP_211316444.1">
    <property type="nucleotide sequence ID" value="NZ_CP139960.1"/>
</dbReference>
<reference evidence="2 3" key="1">
    <citation type="submission" date="2023-12" db="EMBL/GenBank/DDBJ databases">
        <title>Genome sequencing and assembly of bacterial species from a model synthetic community.</title>
        <authorList>
            <person name="Hogle S.L."/>
        </authorList>
    </citation>
    <scope>NUCLEOTIDE SEQUENCE [LARGE SCALE GENOMIC DNA]</scope>
    <source>
        <strain evidence="2 3">HAMBI_3031</strain>
    </source>
</reference>
<dbReference type="Proteomes" id="UP001325680">
    <property type="component" value="Chromosome"/>
</dbReference>
<name>A0ABZ0WAG2_9BACT</name>
<evidence type="ECO:0000256" key="1">
    <source>
        <dbReference type="SAM" id="SignalP"/>
    </source>
</evidence>
<sequence>MKIKSFIVFYWSVMVMLFFCACKKTSNAAEEGKGAGPGAERVTNFNNVVGVDHFGRTFGSISSMKTDKQVGLFFWLWIGQPHAGNIYDASKILAMPNGLKLLTDFEYQDESISPNGQAHFWGEPIWGYYNSEDEWVLRKQVEMLTIAGIDFIYFDATNAFIYKNVFMKLLAIIDEYQKNGFSPPKVAFYTHSRSFQTTRELYRELYQPGLFPDTWYRVSGKPMIIAYTNPEDDLNEARSRGDQDYTPGVLPPDILGFFHFYRPQWPGDPVYPDGFPWVEWIHPQPMHNGVMNVTVASHPNVPMSFSLTRPNEMTNWGRGWNPFSKQNNAANVDKGTFFQTQWDYAIAAEPKMISIGGWNEWIAYKQPYWNEYVMVDAVNKEYSRDIEPMRGGYQDAFYMQMIQNIRKYKGVSNEITASGKTTIDITAGEEPWKRIPYTAVNISKNRYERNSSGAATITRYTQPAPENHIQEVKVAHDDQQIYFLIRGRNSFSNPGGKFNWVNILIGTGVPSLKAWEGYEYLIGKTYASGQASVGKLQPDFKTIASGAAKYTINGNVLQISCPKVAVGLNGSGTFYFKVAADVAEPQDIMSYYTSGSSLPLGRLSYAYAMGN</sequence>
<feature type="signal peptide" evidence="1">
    <location>
        <begin position="1"/>
        <end position="28"/>
    </location>
</feature>
<accession>A0ABZ0WAG2</accession>
<protein>
    <submittedName>
        <fullName evidence="2">Uncharacterized protein</fullName>
    </submittedName>
</protein>
<proteinExistence type="predicted"/>
<keyword evidence="3" id="KW-1185">Reference proteome</keyword>
<dbReference type="EMBL" id="CP139960">
    <property type="protein sequence ID" value="WQD38537.1"/>
    <property type="molecule type" value="Genomic_DNA"/>
</dbReference>
<organism evidence="2 3">
    <name type="scientific">Niabella yanshanensis</name>
    <dbReference type="NCBI Taxonomy" id="577386"/>
    <lineage>
        <taxon>Bacteria</taxon>
        <taxon>Pseudomonadati</taxon>
        <taxon>Bacteroidota</taxon>
        <taxon>Chitinophagia</taxon>
        <taxon>Chitinophagales</taxon>
        <taxon>Chitinophagaceae</taxon>
        <taxon>Niabella</taxon>
    </lineage>
</organism>
<evidence type="ECO:0000313" key="3">
    <source>
        <dbReference type="Proteomes" id="UP001325680"/>
    </source>
</evidence>